<protein>
    <recommendedName>
        <fullName evidence="4">VWFC domain-containing protein</fullName>
    </recommendedName>
</protein>
<feature type="domain" description="VWFC" evidence="4">
    <location>
        <begin position="23"/>
        <end position="82"/>
    </location>
</feature>
<feature type="compositionally biased region" description="Basic and acidic residues" evidence="1">
    <location>
        <begin position="337"/>
        <end position="358"/>
    </location>
</feature>
<reference evidence="5 6" key="1">
    <citation type="submission" date="2023-11" db="EMBL/GenBank/DDBJ databases">
        <authorList>
            <person name="Okamura Y."/>
        </authorList>
    </citation>
    <scope>NUCLEOTIDE SEQUENCE [LARGE SCALE GENOMIC DNA]</scope>
</reference>
<dbReference type="AlphaFoldDB" id="A0AAV1J2P5"/>
<feature type="region of interest" description="Disordered" evidence="1">
    <location>
        <begin position="387"/>
        <end position="413"/>
    </location>
</feature>
<feature type="chain" id="PRO_5043449345" description="VWFC domain-containing protein" evidence="3">
    <location>
        <begin position="20"/>
        <end position="561"/>
    </location>
</feature>
<dbReference type="Proteomes" id="UP001497472">
    <property type="component" value="Unassembled WGS sequence"/>
</dbReference>
<dbReference type="PANTHER" id="PTHR15256">
    <property type="entry name" value="INTEGRAL MEMBRANE PROTEIN DGCR2/IDD"/>
    <property type="match status" value="1"/>
</dbReference>
<dbReference type="InterPro" id="IPR042378">
    <property type="entry name" value="IDD"/>
</dbReference>
<feature type="region of interest" description="Disordered" evidence="1">
    <location>
        <begin position="337"/>
        <end position="370"/>
    </location>
</feature>
<keyword evidence="2" id="KW-1133">Transmembrane helix</keyword>
<evidence type="ECO:0000259" key="4">
    <source>
        <dbReference type="SMART" id="SM00214"/>
    </source>
</evidence>
<evidence type="ECO:0000313" key="6">
    <source>
        <dbReference type="Proteomes" id="UP001497472"/>
    </source>
</evidence>
<dbReference type="SMART" id="SM00214">
    <property type="entry name" value="VWC"/>
    <property type="match status" value="1"/>
</dbReference>
<organism evidence="5 6">
    <name type="scientific">Leptosia nina</name>
    <dbReference type="NCBI Taxonomy" id="320188"/>
    <lineage>
        <taxon>Eukaryota</taxon>
        <taxon>Metazoa</taxon>
        <taxon>Ecdysozoa</taxon>
        <taxon>Arthropoda</taxon>
        <taxon>Hexapoda</taxon>
        <taxon>Insecta</taxon>
        <taxon>Pterygota</taxon>
        <taxon>Neoptera</taxon>
        <taxon>Endopterygota</taxon>
        <taxon>Lepidoptera</taxon>
        <taxon>Glossata</taxon>
        <taxon>Ditrysia</taxon>
        <taxon>Papilionoidea</taxon>
        <taxon>Pieridae</taxon>
        <taxon>Pierinae</taxon>
        <taxon>Leptosia</taxon>
    </lineage>
</organism>
<evidence type="ECO:0000256" key="1">
    <source>
        <dbReference type="SAM" id="MobiDB-lite"/>
    </source>
</evidence>
<dbReference type="PANTHER" id="PTHR15256:SF6">
    <property type="entry name" value="INTEGRAL MEMBRANE PROTEIN DGCR2_IDD"/>
    <property type="match status" value="1"/>
</dbReference>
<feature type="signal peptide" evidence="3">
    <location>
        <begin position="1"/>
        <end position="19"/>
    </location>
</feature>
<keyword evidence="3" id="KW-0732">Signal</keyword>
<sequence length="561" mass="60611">MLWVAVVCLSILHFNCVEAEGECTDLHGRLVTSGLHYIPGPDTCTLCICDNGQPRVCKAVLCSPPQDCRSFRVGSTCCEFICLDDVVKPAETHEANFRLVGGGVGGIVLITIAFSVYRVRKQKRRQPPHIDDRGSLTSIGYISGSMGCMGGACEPGPGAWKPPGHYLPRGEAPPPYEEAMAQCRSDQIRFSESLIRPAYPNNLDAIARPEDSIQCVGHGYVNLTRPVAQIPNTQSCFTAPLLQPVHNPENRENNIIPHHPIPPPIGRGLFRLTGSLGTISNRALSVARDEHERPHNVPGFYTTHTALHRTIPRISTATDTSALDATCFSRSERACGEVRRSFHRPEPPRDRPDRIERQHHAHPRSVPRNLNIASVTDADSNLDGEMIVKSSGGRSRAHSEEQVVSERGKVKQAQPHVPIAAAQPQIPQSQAPLPQSVQQTQFPGPVLPSETLPSSLPPQSTLPLTVDKPSCGCSYSGNGDRAAEVRDCAPGGDGRTGRLPQRVRELQEYGGRQLGGGLGLVGLRYADPAATRAATSSTTAAHSHLTAAGYQTRAKSNWSAV</sequence>
<comment type="caution">
    <text evidence="5">The sequence shown here is derived from an EMBL/GenBank/DDBJ whole genome shotgun (WGS) entry which is preliminary data.</text>
</comment>
<dbReference type="GO" id="GO:0016020">
    <property type="term" value="C:membrane"/>
    <property type="evidence" value="ECO:0007669"/>
    <property type="project" value="TreeGrafter"/>
</dbReference>
<keyword evidence="2" id="KW-0812">Transmembrane</keyword>
<evidence type="ECO:0000313" key="5">
    <source>
        <dbReference type="EMBL" id="CAK1542244.1"/>
    </source>
</evidence>
<keyword evidence="2" id="KW-0472">Membrane</keyword>
<evidence type="ECO:0000256" key="2">
    <source>
        <dbReference type="SAM" id="Phobius"/>
    </source>
</evidence>
<dbReference type="EMBL" id="CAVLEF010000003">
    <property type="protein sequence ID" value="CAK1542244.1"/>
    <property type="molecule type" value="Genomic_DNA"/>
</dbReference>
<evidence type="ECO:0000256" key="3">
    <source>
        <dbReference type="SAM" id="SignalP"/>
    </source>
</evidence>
<feature type="compositionally biased region" description="Basic and acidic residues" evidence="1">
    <location>
        <begin position="397"/>
        <end position="409"/>
    </location>
</feature>
<accession>A0AAV1J2P5</accession>
<keyword evidence="6" id="KW-1185">Reference proteome</keyword>
<name>A0AAV1J2P5_9NEOP</name>
<feature type="transmembrane region" description="Helical" evidence="2">
    <location>
        <begin position="97"/>
        <end position="117"/>
    </location>
</feature>
<dbReference type="InterPro" id="IPR001007">
    <property type="entry name" value="VWF_dom"/>
</dbReference>
<gene>
    <name evidence="5" type="ORF">LNINA_LOCUS2156</name>
</gene>
<proteinExistence type="predicted"/>